<feature type="transmembrane region" description="Helical" evidence="12">
    <location>
        <begin position="336"/>
        <end position="354"/>
    </location>
</feature>
<dbReference type="Pfam" id="PF00512">
    <property type="entry name" value="HisKA"/>
    <property type="match status" value="1"/>
</dbReference>
<keyword evidence="12" id="KW-0812">Transmembrane</keyword>
<dbReference type="Pfam" id="PF07695">
    <property type="entry name" value="7TMR-DISM_7TM"/>
    <property type="match status" value="1"/>
</dbReference>
<sequence>MRKNAAALLTIICTLMIFFSVYEGVSIRRAVANHPVAERGVMDLTGWDFAASGIAPLNGEWEYYRNQLLVPDDFNPDKRGGKLPEMTAYVHVPDIWDRYLGQEDAAHGYATFRLRVKLEEGNGRIYGIRPLNIKTAHKLYVNGREIGGRGIPGLNSQGTVSVNAPYARFFALEGSSAEIVVQVANYRYADGGITHPIFLGYQEDIQFSRETAVSIDLIAVSGFVLIGTYFLVLYRMRRRERSWLYFGLCCVSVGMYVATHGEKIVAIVLPELDFELMLKIQTLSGAFVELFLLLYTMRSFPNLFKKIAMQGFGAILTVRILFTLLTPASVFSQADFLVFALSLAEILYVVYVMAAGAVRRMEGASYMLIGALSLLILDVVTTLDIILSVSVYSIQVVAWISFALAQMLLLSKRFIRAFSAVEQLSKRLHSLDRFKDEFLANTSHEMKTPLHGIINIAQSLIEGAAGRLTPQQEENVALIASTGKRMANLVGDLLDFSKLKNGELILKRRAVALRPVVQVIMEMFRHLSGNKPVRFIELLNNRQFVYMDEDRLVQILNNLIGNALKFTAAGEITVSAREENGWLAISVADTGIGIPPGKLEVIFEAFEQTGSAMAREFGGTGLGLSITKRLVELHGGIIRAESGPGKGAVFTFTAPLAREGDDQLAGAEIAAASEPTMMLDRPPAASDTFRLEGDKTFTVLVADDDAANRQVLINLLSVEKYTVIAVSHGQEAMRQLDLNRRIDLAVIDLMMPGMSGYEVCRNIRNRYSLSELPVLLLTARNRPEDILTAFDAGVNDFLGKPVEAGELKARIRTLLEMKKSVGKLINAEMAFLQAQIKPHFLFNTLNTVISVSYTDVGKAQELLGELGQYLRSSFDFQNLEHLVSIRKELELVESYLIIEQARFGPRLQVIYDIDEQIRVPIPPLVIQPIVENAVRHGVTKRPEGGTVRISAKSGQDGIVVLVEDDGPGFSLESKMAGTKERTGGVGLANIERRMRTLYGTGLEIDSTPGQGTKVTIRVPNSIK</sequence>
<dbReference type="Gene3D" id="2.60.120.260">
    <property type="entry name" value="Galactose-binding domain-like"/>
    <property type="match status" value="1"/>
</dbReference>
<feature type="transmembrane region" description="Helical" evidence="12">
    <location>
        <begin position="212"/>
        <end position="231"/>
    </location>
</feature>
<feature type="transmembrane region" description="Helical" evidence="12">
    <location>
        <begin position="243"/>
        <end position="261"/>
    </location>
</feature>
<dbReference type="Gene3D" id="3.30.565.10">
    <property type="entry name" value="Histidine kinase-like ATPase, C-terminal domain"/>
    <property type="match status" value="2"/>
</dbReference>
<evidence type="ECO:0000256" key="4">
    <source>
        <dbReference type="ARBA" id="ARBA00022553"/>
    </source>
</evidence>
<dbReference type="PANTHER" id="PTHR43047">
    <property type="entry name" value="TWO-COMPONENT HISTIDINE PROTEIN KINASE"/>
    <property type="match status" value="1"/>
</dbReference>
<evidence type="ECO:0000256" key="8">
    <source>
        <dbReference type="ARBA" id="ARBA00022840"/>
    </source>
</evidence>
<dbReference type="InterPro" id="IPR005467">
    <property type="entry name" value="His_kinase_dom"/>
</dbReference>
<dbReference type="FunFam" id="3.30.565.10:FF:000010">
    <property type="entry name" value="Sensor histidine kinase RcsC"/>
    <property type="match status" value="1"/>
</dbReference>
<feature type="transmembrane region" description="Helical" evidence="12">
    <location>
        <begin position="366"/>
        <end position="386"/>
    </location>
</feature>
<dbReference type="EC" id="2.7.13.3" evidence="3"/>
<keyword evidence="12" id="KW-1133">Transmembrane helix</keyword>
<dbReference type="CDD" id="cd00082">
    <property type="entry name" value="HisKA"/>
    <property type="match status" value="1"/>
</dbReference>
<dbReference type="Pfam" id="PF06580">
    <property type="entry name" value="His_kinase"/>
    <property type="match status" value="1"/>
</dbReference>
<keyword evidence="8" id="KW-0067">ATP-binding</keyword>
<evidence type="ECO:0000259" key="13">
    <source>
        <dbReference type="PROSITE" id="PS50109"/>
    </source>
</evidence>
<feature type="domain" description="Histidine kinase" evidence="13">
    <location>
        <begin position="925"/>
        <end position="1022"/>
    </location>
</feature>
<keyword evidence="7 15" id="KW-0418">Kinase</keyword>
<dbReference type="Pfam" id="PF00072">
    <property type="entry name" value="Response_reg"/>
    <property type="match status" value="1"/>
</dbReference>
<dbReference type="PANTHER" id="PTHR43047:SF72">
    <property type="entry name" value="OSMOSENSING HISTIDINE PROTEIN KINASE SLN1"/>
    <property type="match status" value="1"/>
</dbReference>
<dbReference type="InterPro" id="IPR001789">
    <property type="entry name" value="Sig_transdc_resp-reg_receiver"/>
</dbReference>
<dbReference type="Pfam" id="PF02518">
    <property type="entry name" value="HATPase_c"/>
    <property type="match status" value="2"/>
</dbReference>
<reference evidence="15 16" key="1">
    <citation type="submission" date="2017-07" db="EMBL/GenBank/DDBJ databases">
        <title>Genome sequencing and assembly of Paenibacillus rigui.</title>
        <authorList>
            <person name="Mayilraj S."/>
        </authorList>
    </citation>
    <scope>NUCLEOTIDE SEQUENCE [LARGE SCALE GENOMIC DNA]</scope>
    <source>
        <strain evidence="15 16">JCM 16352</strain>
    </source>
</reference>
<dbReference type="PROSITE" id="PS50110">
    <property type="entry name" value="RESPONSE_REGULATORY"/>
    <property type="match status" value="1"/>
</dbReference>
<evidence type="ECO:0000313" key="15">
    <source>
        <dbReference type="EMBL" id="OXM82990.1"/>
    </source>
</evidence>
<protein>
    <recommendedName>
        <fullName evidence="10">Circadian input-output histidine kinase CikA</fullName>
        <ecNumber evidence="3">2.7.13.3</ecNumber>
    </recommendedName>
</protein>
<keyword evidence="16" id="KW-1185">Reference proteome</keyword>
<dbReference type="PRINTS" id="PR00344">
    <property type="entry name" value="BCTRLSENSOR"/>
</dbReference>
<dbReference type="GO" id="GO:0009927">
    <property type="term" value="F:histidine phosphotransfer kinase activity"/>
    <property type="evidence" value="ECO:0007669"/>
    <property type="project" value="TreeGrafter"/>
</dbReference>
<dbReference type="InterPro" id="IPR011006">
    <property type="entry name" value="CheY-like_superfamily"/>
</dbReference>
<dbReference type="GO" id="GO:0000155">
    <property type="term" value="F:phosphorelay sensor kinase activity"/>
    <property type="evidence" value="ECO:0007669"/>
    <property type="project" value="InterPro"/>
</dbReference>
<evidence type="ECO:0000256" key="3">
    <source>
        <dbReference type="ARBA" id="ARBA00012438"/>
    </source>
</evidence>
<evidence type="ECO:0000256" key="6">
    <source>
        <dbReference type="ARBA" id="ARBA00022741"/>
    </source>
</evidence>
<evidence type="ECO:0000256" key="11">
    <source>
        <dbReference type="PROSITE-ProRule" id="PRU00169"/>
    </source>
</evidence>
<dbReference type="InterPro" id="IPR036097">
    <property type="entry name" value="HisK_dim/P_sf"/>
</dbReference>
<dbReference type="AlphaFoldDB" id="A0A229UHY5"/>
<dbReference type="InterPro" id="IPR003661">
    <property type="entry name" value="HisK_dim/P_dom"/>
</dbReference>
<evidence type="ECO:0000256" key="12">
    <source>
        <dbReference type="SAM" id="Phobius"/>
    </source>
</evidence>
<comment type="similarity">
    <text evidence="2">In the N-terminal section; belongs to the phytochrome family.</text>
</comment>
<dbReference type="OrthoDB" id="9809348at2"/>
<dbReference type="GO" id="GO:0005524">
    <property type="term" value="F:ATP binding"/>
    <property type="evidence" value="ECO:0007669"/>
    <property type="project" value="UniProtKB-KW"/>
</dbReference>
<dbReference type="InterPro" id="IPR010559">
    <property type="entry name" value="Sig_transdc_His_kin_internal"/>
</dbReference>
<dbReference type="EMBL" id="NMQW01000052">
    <property type="protein sequence ID" value="OXM82990.1"/>
    <property type="molecule type" value="Genomic_DNA"/>
</dbReference>
<keyword evidence="5" id="KW-0808">Transferase</keyword>
<dbReference type="Gene3D" id="1.10.287.130">
    <property type="match status" value="1"/>
</dbReference>
<dbReference type="Gene3D" id="3.40.50.2300">
    <property type="match status" value="1"/>
</dbReference>
<evidence type="ECO:0000313" key="16">
    <source>
        <dbReference type="Proteomes" id="UP000215509"/>
    </source>
</evidence>
<dbReference type="SMART" id="SM00388">
    <property type="entry name" value="HisKA"/>
    <property type="match status" value="1"/>
</dbReference>
<dbReference type="RefSeq" id="WP_094018087.1">
    <property type="nucleotide sequence ID" value="NZ_NMQW01000052.1"/>
</dbReference>
<feature type="modified residue" description="4-aspartylphosphate" evidence="11">
    <location>
        <position position="748"/>
    </location>
</feature>
<evidence type="ECO:0000256" key="5">
    <source>
        <dbReference type="ARBA" id="ARBA00022679"/>
    </source>
</evidence>
<dbReference type="Proteomes" id="UP000215509">
    <property type="component" value="Unassembled WGS sequence"/>
</dbReference>
<keyword evidence="4 11" id="KW-0597">Phosphoprotein</keyword>
<dbReference type="SMART" id="SM00387">
    <property type="entry name" value="HATPase_c"/>
    <property type="match status" value="2"/>
</dbReference>
<feature type="transmembrane region" description="Helical" evidence="12">
    <location>
        <begin position="307"/>
        <end position="330"/>
    </location>
</feature>
<dbReference type="SMART" id="SM00448">
    <property type="entry name" value="REC"/>
    <property type="match status" value="1"/>
</dbReference>
<dbReference type="InterPro" id="IPR004358">
    <property type="entry name" value="Sig_transdc_His_kin-like_C"/>
</dbReference>
<name>A0A229UHY5_9BACL</name>
<comment type="catalytic activity">
    <reaction evidence="1">
        <text>ATP + protein L-histidine = ADP + protein N-phospho-L-histidine.</text>
        <dbReference type="EC" id="2.7.13.3"/>
    </reaction>
</comment>
<dbReference type="InterPro" id="IPR011623">
    <property type="entry name" value="7TMR_DISM_rcpt_extracell_dom1"/>
</dbReference>
<evidence type="ECO:0000256" key="7">
    <source>
        <dbReference type="ARBA" id="ARBA00022777"/>
    </source>
</evidence>
<gene>
    <name evidence="15" type="ORF">CF651_27610</name>
</gene>
<dbReference type="CDD" id="cd16922">
    <property type="entry name" value="HATPase_EvgS-ArcB-TorS-like"/>
    <property type="match status" value="1"/>
</dbReference>
<dbReference type="GO" id="GO:0005886">
    <property type="term" value="C:plasma membrane"/>
    <property type="evidence" value="ECO:0007669"/>
    <property type="project" value="TreeGrafter"/>
</dbReference>
<dbReference type="CDD" id="cd17574">
    <property type="entry name" value="REC_OmpR"/>
    <property type="match status" value="1"/>
</dbReference>
<feature type="domain" description="Histidine kinase" evidence="13">
    <location>
        <begin position="441"/>
        <end position="658"/>
    </location>
</feature>
<keyword evidence="6" id="KW-0547">Nucleotide-binding</keyword>
<evidence type="ECO:0000256" key="2">
    <source>
        <dbReference type="ARBA" id="ARBA00006402"/>
    </source>
</evidence>
<dbReference type="InterPro" id="IPR003594">
    <property type="entry name" value="HATPase_dom"/>
</dbReference>
<organism evidence="15 16">
    <name type="scientific">Paenibacillus rigui</name>
    <dbReference type="NCBI Taxonomy" id="554312"/>
    <lineage>
        <taxon>Bacteria</taxon>
        <taxon>Bacillati</taxon>
        <taxon>Bacillota</taxon>
        <taxon>Bacilli</taxon>
        <taxon>Bacillales</taxon>
        <taxon>Paenibacillaceae</taxon>
        <taxon>Paenibacillus</taxon>
    </lineage>
</organism>
<keyword evidence="9" id="KW-0902">Two-component regulatory system</keyword>
<evidence type="ECO:0000259" key="14">
    <source>
        <dbReference type="PROSITE" id="PS50110"/>
    </source>
</evidence>
<dbReference type="SUPFAM" id="SSF47384">
    <property type="entry name" value="Homodimeric domain of signal transducing histidine kinase"/>
    <property type="match status" value="1"/>
</dbReference>
<dbReference type="PROSITE" id="PS50109">
    <property type="entry name" value="HIS_KIN"/>
    <property type="match status" value="2"/>
</dbReference>
<dbReference type="SUPFAM" id="SSF52172">
    <property type="entry name" value="CheY-like"/>
    <property type="match status" value="1"/>
</dbReference>
<proteinExistence type="inferred from homology"/>
<dbReference type="InterPro" id="IPR036890">
    <property type="entry name" value="HATPase_C_sf"/>
</dbReference>
<keyword evidence="12" id="KW-0472">Membrane</keyword>
<feature type="domain" description="Response regulatory" evidence="14">
    <location>
        <begin position="698"/>
        <end position="815"/>
    </location>
</feature>
<evidence type="ECO:0000256" key="10">
    <source>
        <dbReference type="ARBA" id="ARBA00074306"/>
    </source>
</evidence>
<evidence type="ECO:0000256" key="1">
    <source>
        <dbReference type="ARBA" id="ARBA00000085"/>
    </source>
</evidence>
<dbReference type="SUPFAM" id="SSF55874">
    <property type="entry name" value="ATPase domain of HSP90 chaperone/DNA topoisomerase II/histidine kinase"/>
    <property type="match status" value="2"/>
</dbReference>
<feature type="transmembrane region" description="Helical" evidence="12">
    <location>
        <begin position="276"/>
        <end position="295"/>
    </location>
</feature>
<comment type="caution">
    <text evidence="15">The sequence shown here is derived from an EMBL/GenBank/DDBJ whole genome shotgun (WGS) entry which is preliminary data.</text>
</comment>
<evidence type="ECO:0000256" key="9">
    <source>
        <dbReference type="ARBA" id="ARBA00023012"/>
    </source>
</evidence>
<accession>A0A229UHY5</accession>